<accession>A0ABS4JLF5</accession>
<dbReference type="RefSeq" id="WP_209865793.1">
    <property type="nucleotide sequence ID" value="NZ_JAGGLD010000009.1"/>
</dbReference>
<organism evidence="2 3">
    <name type="scientific">Paenibacillus shirakamiensis</name>
    <dbReference type="NCBI Taxonomy" id="1265935"/>
    <lineage>
        <taxon>Bacteria</taxon>
        <taxon>Bacillati</taxon>
        <taxon>Bacillota</taxon>
        <taxon>Bacilli</taxon>
        <taxon>Bacillales</taxon>
        <taxon>Paenibacillaceae</taxon>
        <taxon>Paenibacillus</taxon>
    </lineage>
</organism>
<evidence type="ECO:0000313" key="3">
    <source>
        <dbReference type="Proteomes" id="UP001519288"/>
    </source>
</evidence>
<protein>
    <recommendedName>
        <fullName evidence="1">UPF0342 protein J2Z69_003633</fullName>
    </recommendedName>
</protein>
<evidence type="ECO:0000313" key="2">
    <source>
        <dbReference type="EMBL" id="MBP2002547.1"/>
    </source>
</evidence>
<proteinExistence type="inferred from homology"/>
<dbReference type="HAMAP" id="MF_01526">
    <property type="entry name" value="UPF0342"/>
    <property type="match status" value="1"/>
</dbReference>
<name>A0ABS4JLF5_9BACL</name>
<dbReference type="Gene3D" id="1.20.1500.10">
    <property type="entry name" value="YheA/YmcA-like"/>
    <property type="match status" value="1"/>
</dbReference>
<keyword evidence="3" id="KW-1185">Reference proteome</keyword>
<comment type="caution">
    <text evidence="2">The sequence shown here is derived from an EMBL/GenBank/DDBJ whole genome shotgun (WGS) entry which is preliminary data.</text>
</comment>
<evidence type="ECO:0000256" key="1">
    <source>
        <dbReference type="HAMAP-Rule" id="MF_01526"/>
    </source>
</evidence>
<dbReference type="Proteomes" id="UP001519288">
    <property type="component" value="Unassembled WGS sequence"/>
</dbReference>
<dbReference type="Pfam" id="PF06133">
    <property type="entry name" value="Com_YlbF"/>
    <property type="match status" value="1"/>
</dbReference>
<sequence length="114" mass="13179">MTIHDKAHELARALKESPEVQEITEAVKLIDGDAESKRMLEDFRTRQNDIQQRLMSGDMPNPEEMEQMEKLFEVLSMNPSIHTLFEAERRLSLIIQDVNKIISDSLEHLYGANV</sequence>
<dbReference type="InterPro" id="IPR023378">
    <property type="entry name" value="YheA/YmcA-like_dom_sf"/>
</dbReference>
<dbReference type="SUPFAM" id="SSF158622">
    <property type="entry name" value="YheA/YmcA-like"/>
    <property type="match status" value="1"/>
</dbReference>
<dbReference type="EMBL" id="JAGGLD010000009">
    <property type="protein sequence ID" value="MBP2002547.1"/>
    <property type="molecule type" value="Genomic_DNA"/>
</dbReference>
<gene>
    <name evidence="2" type="ORF">J2Z69_003633</name>
</gene>
<comment type="similarity">
    <text evidence="1">Belongs to the UPF0342 family.</text>
</comment>
<dbReference type="InterPro" id="IPR010368">
    <property type="entry name" value="Com_YlbF"/>
</dbReference>
<reference evidence="2 3" key="1">
    <citation type="submission" date="2021-03" db="EMBL/GenBank/DDBJ databases">
        <title>Genomic Encyclopedia of Type Strains, Phase IV (KMG-IV): sequencing the most valuable type-strain genomes for metagenomic binning, comparative biology and taxonomic classification.</title>
        <authorList>
            <person name="Goeker M."/>
        </authorList>
    </citation>
    <scope>NUCLEOTIDE SEQUENCE [LARGE SCALE GENOMIC DNA]</scope>
    <source>
        <strain evidence="2 3">DSM 26806</strain>
    </source>
</reference>